<organism evidence="1">
    <name type="scientific">Arundo donax</name>
    <name type="common">Giant reed</name>
    <name type="synonym">Donax arundinaceus</name>
    <dbReference type="NCBI Taxonomy" id="35708"/>
    <lineage>
        <taxon>Eukaryota</taxon>
        <taxon>Viridiplantae</taxon>
        <taxon>Streptophyta</taxon>
        <taxon>Embryophyta</taxon>
        <taxon>Tracheophyta</taxon>
        <taxon>Spermatophyta</taxon>
        <taxon>Magnoliopsida</taxon>
        <taxon>Liliopsida</taxon>
        <taxon>Poales</taxon>
        <taxon>Poaceae</taxon>
        <taxon>PACMAD clade</taxon>
        <taxon>Arundinoideae</taxon>
        <taxon>Arundineae</taxon>
        <taxon>Arundo</taxon>
    </lineage>
</organism>
<reference evidence="1" key="2">
    <citation type="journal article" date="2015" name="Data Brief">
        <title>Shoot transcriptome of the giant reed, Arundo donax.</title>
        <authorList>
            <person name="Barrero R.A."/>
            <person name="Guerrero F.D."/>
            <person name="Moolhuijzen P."/>
            <person name="Goolsby J.A."/>
            <person name="Tidwell J."/>
            <person name="Bellgard S.E."/>
            <person name="Bellgard M.I."/>
        </authorList>
    </citation>
    <scope>NUCLEOTIDE SEQUENCE</scope>
    <source>
        <tissue evidence="1">Shoot tissue taken approximately 20 cm above the soil surface</tissue>
    </source>
</reference>
<protein>
    <submittedName>
        <fullName evidence="1">Uncharacterized protein</fullName>
    </submittedName>
</protein>
<dbReference type="AlphaFoldDB" id="A0A0A8ZI34"/>
<accession>A0A0A8ZI34</accession>
<dbReference type="EMBL" id="GBRH01258861">
    <property type="protein sequence ID" value="JAD39034.1"/>
    <property type="molecule type" value="Transcribed_RNA"/>
</dbReference>
<proteinExistence type="predicted"/>
<sequence>MQSLGHSSSCCSSFSHYQP</sequence>
<reference evidence="1" key="1">
    <citation type="submission" date="2014-09" db="EMBL/GenBank/DDBJ databases">
        <authorList>
            <person name="Magalhaes I.L.F."/>
            <person name="Oliveira U."/>
            <person name="Santos F.R."/>
            <person name="Vidigal T.H.D.A."/>
            <person name="Brescovit A.D."/>
            <person name="Santos A.J."/>
        </authorList>
    </citation>
    <scope>NUCLEOTIDE SEQUENCE</scope>
    <source>
        <tissue evidence="1">Shoot tissue taken approximately 20 cm above the soil surface</tissue>
    </source>
</reference>
<evidence type="ECO:0000313" key="1">
    <source>
        <dbReference type="EMBL" id="JAD39034.1"/>
    </source>
</evidence>
<name>A0A0A8ZI34_ARUDO</name>